<dbReference type="SUPFAM" id="SSF48452">
    <property type="entry name" value="TPR-like"/>
    <property type="match status" value="1"/>
</dbReference>
<dbReference type="Pfam" id="PF20703">
    <property type="entry name" value="nSTAND1"/>
    <property type="match status" value="1"/>
</dbReference>
<evidence type="ECO:0000313" key="3">
    <source>
        <dbReference type="Proteomes" id="UP000623467"/>
    </source>
</evidence>
<reference evidence="2" key="1">
    <citation type="submission" date="2020-05" db="EMBL/GenBank/DDBJ databases">
        <title>Mycena genomes resolve the evolution of fungal bioluminescence.</title>
        <authorList>
            <person name="Tsai I.J."/>
        </authorList>
    </citation>
    <scope>NUCLEOTIDE SEQUENCE</scope>
    <source>
        <strain evidence="2">160909Yilan</strain>
    </source>
</reference>
<dbReference type="InterPro" id="IPR049052">
    <property type="entry name" value="nSTAND1"/>
</dbReference>
<dbReference type="PANTHER" id="PTHR47691">
    <property type="entry name" value="REGULATOR-RELATED"/>
    <property type="match status" value="1"/>
</dbReference>
<dbReference type="OrthoDB" id="3027658at2759"/>
<feature type="domain" description="Novel STAND NTPase 1" evidence="1">
    <location>
        <begin position="7"/>
        <end position="144"/>
    </location>
</feature>
<keyword evidence="3" id="KW-1185">Reference proteome</keyword>
<dbReference type="InterPro" id="IPR011990">
    <property type="entry name" value="TPR-like_helical_dom_sf"/>
</dbReference>
<gene>
    <name evidence="2" type="ORF">MSAN_00511900</name>
</gene>
<evidence type="ECO:0000313" key="2">
    <source>
        <dbReference type="EMBL" id="KAF7373044.1"/>
    </source>
</evidence>
<sequence length="841" mass="92959">MLPPFPQIFHGRESELRDLVASLLAVPARVAILGPGGMGKTVLAAAALYDSKLADKYPSRHFISCDSAYTSDSLVVAIASNLGLGRSAQSARPVIHHLSTGAPCLMVLDNFETPWEPLDGRGKVEEFLSLLTDIPHVALLITMRGAERPGKVQWTRPFLHPLSPLTPLAAHQTFIDIADKDHDDSDIDRLLDLTDNIPLAVQLVAAIAAIEGCHATLERWELERTNMLSAGSDKRSNLELSIMLSLSSPRMLSSPHAADLLSLLSLLSDGISDIDLMHCTLSIPDISKCKTTLLRISLAYIDHAGRLKVLAPIREYIHAFRPPSSPLVRPLQKHYNDLLRLWKTVMVGSSSLVGDLTPRLISNRGNLYNLLLHALESDTENPGETIQSILLLNRLNLQMKQGLSPLLRHVPAVLAGIQDPKLHGEFAIEAFLSSNFYALPNVEKSFEEGIQNFGAIKDVEGEARLYNAAASYYLQALGDDKKAQSLFGRALSLVSHNNHSDAVQLFALRGLAVLEHLHGNFSEGLELARRSHRIAVAMGDIMGEVNGIRCQAMCYKGLGDFKHSMKLLGKGRQLVLRAGMQGAEVEAMLMSLEAHIYQLKTEYAEARQVHEEIMHQASPVLSPLDYAYAVLNIAWLDIVTGASVEIVSGKIDVAVSALGNAKDWRGMLECDVCRADLQLREGNTLGACDEYIRLFSRWRMDDELACRCLVQLADPTHRMHPDSDIMPWAIVFLVFTMRSSCSNVLMAHQALRCLGEVLAQEHLDDDALSILTVALEGFTWMDVHQSRAECMRTMGDVYLRRGEFSTAPKLWKDARPLFERSLQAKAVAEIDRRLGELEHEP</sequence>
<dbReference type="Proteomes" id="UP000623467">
    <property type="component" value="Unassembled WGS sequence"/>
</dbReference>
<proteinExistence type="predicted"/>
<dbReference type="AlphaFoldDB" id="A0A8H7DF10"/>
<dbReference type="InterPro" id="IPR027417">
    <property type="entry name" value="P-loop_NTPase"/>
</dbReference>
<organism evidence="2 3">
    <name type="scientific">Mycena sanguinolenta</name>
    <dbReference type="NCBI Taxonomy" id="230812"/>
    <lineage>
        <taxon>Eukaryota</taxon>
        <taxon>Fungi</taxon>
        <taxon>Dikarya</taxon>
        <taxon>Basidiomycota</taxon>
        <taxon>Agaricomycotina</taxon>
        <taxon>Agaricomycetes</taxon>
        <taxon>Agaricomycetidae</taxon>
        <taxon>Agaricales</taxon>
        <taxon>Marasmiineae</taxon>
        <taxon>Mycenaceae</taxon>
        <taxon>Mycena</taxon>
    </lineage>
</organism>
<evidence type="ECO:0000259" key="1">
    <source>
        <dbReference type="Pfam" id="PF20703"/>
    </source>
</evidence>
<dbReference type="PANTHER" id="PTHR47691:SF3">
    <property type="entry name" value="HTH-TYPE TRANSCRIPTIONAL REGULATOR RV0890C-RELATED"/>
    <property type="match status" value="1"/>
</dbReference>
<dbReference type="SUPFAM" id="SSF52540">
    <property type="entry name" value="P-loop containing nucleoside triphosphate hydrolases"/>
    <property type="match status" value="1"/>
</dbReference>
<name>A0A8H7DF10_9AGAR</name>
<accession>A0A8H7DF10</accession>
<protein>
    <submittedName>
        <fullName evidence="2">NB-ARC domain-containing protein</fullName>
    </submittedName>
</protein>
<comment type="caution">
    <text evidence="2">The sequence shown here is derived from an EMBL/GenBank/DDBJ whole genome shotgun (WGS) entry which is preliminary data.</text>
</comment>
<dbReference type="Gene3D" id="3.40.50.300">
    <property type="entry name" value="P-loop containing nucleotide triphosphate hydrolases"/>
    <property type="match status" value="1"/>
</dbReference>
<dbReference type="EMBL" id="JACAZH010000003">
    <property type="protein sequence ID" value="KAF7373044.1"/>
    <property type="molecule type" value="Genomic_DNA"/>
</dbReference>
<dbReference type="Gene3D" id="1.25.40.10">
    <property type="entry name" value="Tetratricopeptide repeat domain"/>
    <property type="match status" value="2"/>
</dbReference>